<evidence type="ECO:0000313" key="2">
    <source>
        <dbReference type="Proteomes" id="UP000266915"/>
    </source>
</evidence>
<organism evidence="1 2">
    <name type="scientific">Plantibacter flavus</name>
    <dbReference type="NCBI Taxonomy" id="150123"/>
    <lineage>
        <taxon>Bacteria</taxon>
        <taxon>Bacillati</taxon>
        <taxon>Actinomycetota</taxon>
        <taxon>Actinomycetes</taxon>
        <taxon>Micrococcales</taxon>
        <taxon>Microbacteriaceae</taxon>
        <taxon>Plantibacter</taxon>
    </lineage>
</organism>
<gene>
    <name evidence="1" type="ORF">EDD42_0603</name>
</gene>
<dbReference type="EMBL" id="RKHL01000001">
    <property type="protein sequence ID" value="ROR80562.1"/>
    <property type="molecule type" value="Genomic_DNA"/>
</dbReference>
<dbReference type="Pfam" id="PF09438">
    <property type="entry name" value="DUF2017"/>
    <property type="match status" value="1"/>
</dbReference>
<sequence length="189" mass="20433">MSAFVRPPVGPVVLRLDEQETSILEQLASQLVDMLEDATRAGLVTAVELDPAMARLVPEGYRDDPEAAAEFRRFTADDLVGGKVTAARTVLAALTTDASDAAQPMDVPAGHEDGAAVTLEGETAWTWLRFLNDTRLTIAARLGIEEDDAEPFDPSPTTSDDEQDPQLMMAIYAWLGYLQESIVAVLDEA</sequence>
<dbReference type="Proteomes" id="UP000266915">
    <property type="component" value="Unassembled WGS sequence"/>
</dbReference>
<protein>
    <submittedName>
        <fullName evidence="1">Uncharacterized protein DUF2017</fullName>
    </submittedName>
</protein>
<reference evidence="1 2" key="1">
    <citation type="submission" date="2018-11" db="EMBL/GenBank/DDBJ databases">
        <title>Sequencing the genomes of 1000 actinobacteria strains.</title>
        <authorList>
            <person name="Klenk H.-P."/>
        </authorList>
    </citation>
    <scope>NUCLEOTIDE SEQUENCE [LARGE SCALE GENOMIC DNA]</scope>
    <source>
        <strain evidence="1 2">DSM 14012</strain>
    </source>
</reference>
<dbReference type="InterPro" id="IPR018561">
    <property type="entry name" value="AosR"/>
</dbReference>
<name>A0A3N2BZB4_9MICO</name>
<proteinExistence type="predicted"/>
<accession>A0A3N2BZB4</accession>
<evidence type="ECO:0000313" key="1">
    <source>
        <dbReference type="EMBL" id="ROR80562.1"/>
    </source>
</evidence>
<keyword evidence="2" id="KW-1185">Reference proteome</keyword>
<dbReference type="AlphaFoldDB" id="A0A3N2BZB4"/>
<dbReference type="RefSeq" id="WP_085511944.1">
    <property type="nucleotide sequence ID" value="NZ_FXAP01000003.1"/>
</dbReference>
<comment type="caution">
    <text evidence="1">The sequence shown here is derived from an EMBL/GenBank/DDBJ whole genome shotgun (WGS) entry which is preliminary data.</text>
</comment>